<dbReference type="PANTHER" id="PTHR33202">
    <property type="entry name" value="ZINC UPTAKE REGULATION PROTEIN"/>
    <property type="match status" value="1"/>
</dbReference>
<dbReference type="Gene3D" id="3.30.1490.190">
    <property type="match status" value="1"/>
</dbReference>
<evidence type="ECO:0000256" key="2">
    <source>
        <dbReference type="ARBA" id="ARBA00007957"/>
    </source>
</evidence>
<dbReference type="GO" id="GO:0003700">
    <property type="term" value="F:DNA-binding transcription factor activity"/>
    <property type="evidence" value="ECO:0007669"/>
    <property type="project" value="InterPro"/>
</dbReference>
<dbReference type="InterPro" id="IPR036388">
    <property type="entry name" value="WH-like_DNA-bd_sf"/>
</dbReference>
<evidence type="ECO:0000256" key="10">
    <source>
        <dbReference type="ARBA" id="ARBA00023125"/>
    </source>
</evidence>
<dbReference type="RefSeq" id="WP_098061264.1">
    <property type="nucleotide sequence ID" value="NZ_PDEP01000002.1"/>
</dbReference>
<evidence type="ECO:0000256" key="6">
    <source>
        <dbReference type="ARBA" id="ARBA00022491"/>
    </source>
</evidence>
<dbReference type="GO" id="GO:1900376">
    <property type="term" value="P:regulation of secondary metabolite biosynthetic process"/>
    <property type="evidence" value="ECO:0007669"/>
    <property type="project" value="TreeGrafter"/>
</dbReference>
<dbReference type="SUPFAM" id="SSF46785">
    <property type="entry name" value="Winged helix' DNA-binding domain"/>
    <property type="match status" value="1"/>
</dbReference>
<evidence type="ECO:0000256" key="4">
    <source>
        <dbReference type="ARBA" id="ARBA00020910"/>
    </source>
</evidence>
<feature type="binding site" evidence="12">
    <location>
        <position position="105"/>
    </location>
    <ligand>
        <name>Zn(2+)</name>
        <dbReference type="ChEBI" id="CHEBI:29105"/>
    </ligand>
</feature>
<keyword evidence="15" id="KW-1185">Reference proteome</keyword>
<organism evidence="14 15">
    <name type="scientific">Longimonas halophila</name>
    <dbReference type="NCBI Taxonomy" id="1469170"/>
    <lineage>
        <taxon>Bacteria</taxon>
        <taxon>Pseudomonadati</taxon>
        <taxon>Rhodothermota</taxon>
        <taxon>Rhodothermia</taxon>
        <taxon>Rhodothermales</taxon>
        <taxon>Salisaetaceae</taxon>
        <taxon>Longimonas</taxon>
    </lineage>
</organism>
<dbReference type="CDD" id="cd07153">
    <property type="entry name" value="Fur_like"/>
    <property type="match status" value="1"/>
</dbReference>
<evidence type="ECO:0000256" key="8">
    <source>
        <dbReference type="ARBA" id="ARBA00022833"/>
    </source>
</evidence>
<dbReference type="Gene3D" id="1.10.10.10">
    <property type="entry name" value="Winged helix-like DNA-binding domain superfamily/Winged helix DNA-binding domain"/>
    <property type="match status" value="1"/>
</dbReference>
<dbReference type="OrthoDB" id="8659436at2"/>
<dbReference type="InterPro" id="IPR043135">
    <property type="entry name" value="Fur_C"/>
</dbReference>
<feature type="binding site" evidence="12">
    <location>
        <position position="145"/>
    </location>
    <ligand>
        <name>Zn(2+)</name>
        <dbReference type="ChEBI" id="CHEBI:29105"/>
    </ligand>
</feature>
<evidence type="ECO:0000256" key="7">
    <source>
        <dbReference type="ARBA" id="ARBA00022723"/>
    </source>
</evidence>
<dbReference type="GO" id="GO:0005829">
    <property type="term" value="C:cytosol"/>
    <property type="evidence" value="ECO:0007669"/>
    <property type="project" value="TreeGrafter"/>
</dbReference>
<comment type="caution">
    <text evidence="14">The sequence shown here is derived from an EMBL/GenBank/DDBJ whole genome shotgun (WGS) entry which is preliminary data.</text>
</comment>
<sequence>MSTLSDERRDEVRNIFQAFLKRRNKRQTPERLAVLDEMYRTDEHIDADELFVRLKQKGADVSRATVYNTLDLLLECDLVVRHQFGKNQSKYEQAYSYWQHDHLICLDCNELFEFCDPRLQSVQEMVAEVYDFEIKHHSLNMYGHCQRVECPNREEAEEATSAAS</sequence>
<dbReference type="PANTHER" id="PTHR33202:SF2">
    <property type="entry name" value="FERRIC UPTAKE REGULATION PROTEIN"/>
    <property type="match status" value="1"/>
</dbReference>
<evidence type="ECO:0000313" key="15">
    <source>
        <dbReference type="Proteomes" id="UP000221024"/>
    </source>
</evidence>
<keyword evidence="7 12" id="KW-0479">Metal-binding</keyword>
<feature type="binding site" evidence="12">
    <location>
        <position position="150"/>
    </location>
    <ligand>
        <name>Zn(2+)</name>
        <dbReference type="ChEBI" id="CHEBI:29105"/>
    </ligand>
</feature>
<comment type="similarity">
    <text evidence="2">Belongs to the Fur family.</text>
</comment>
<keyword evidence="13" id="KW-0408">Iron</keyword>
<keyword evidence="9" id="KW-0805">Transcription regulation</keyword>
<feature type="binding site" evidence="13">
    <location>
        <position position="101"/>
    </location>
    <ligand>
        <name>Fe cation</name>
        <dbReference type="ChEBI" id="CHEBI:24875"/>
    </ligand>
</feature>
<dbReference type="InterPro" id="IPR036390">
    <property type="entry name" value="WH_DNA-bd_sf"/>
</dbReference>
<dbReference type="GO" id="GO:0000976">
    <property type="term" value="F:transcription cis-regulatory region binding"/>
    <property type="evidence" value="ECO:0007669"/>
    <property type="project" value="TreeGrafter"/>
</dbReference>
<evidence type="ECO:0000256" key="1">
    <source>
        <dbReference type="ARBA" id="ARBA00004496"/>
    </source>
</evidence>
<dbReference type="GO" id="GO:0008270">
    <property type="term" value="F:zinc ion binding"/>
    <property type="evidence" value="ECO:0007669"/>
    <property type="project" value="TreeGrafter"/>
</dbReference>
<dbReference type="Pfam" id="PF01475">
    <property type="entry name" value="FUR"/>
    <property type="match status" value="1"/>
</dbReference>
<feature type="binding site" evidence="12">
    <location>
        <position position="108"/>
    </location>
    <ligand>
        <name>Zn(2+)</name>
        <dbReference type="ChEBI" id="CHEBI:29105"/>
    </ligand>
</feature>
<keyword evidence="10" id="KW-0238">DNA-binding</keyword>
<gene>
    <name evidence="14" type="ORF">CRI93_03715</name>
</gene>
<protein>
    <recommendedName>
        <fullName evidence="4">Ferric uptake regulation protein</fullName>
    </recommendedName>
</protein>
<evidence type="ECO:0000313" key="14">
    <source>
        <dbReference type="EMBL" id="PEN08868.1"/>
    </source>
</evidence>
<evidence type="ECO:0000256" key="13">
    <source>
        <dbReference type="PIRSR" id="PIRSR602481-2"/>
    </source>
</evidence>
<dbReference type="InterPro" id="IPR002481">
    <property type="entry name" value="FUR"/>
</dbReference>
<evidence type="ECO:0000256" key="9">
    <source>
        <dbReference type="ARBA" id="ARBA00023015"/>
    </source>
</evidence>
<keyword evidence="8 12" id="KW-0862">Zinc</keyword>
<reference evidence="14 15" key="1">
    <citation type="submission" date="2017-10" db="EMBL/GenBank/DDBJ databases">
        <title>Draft genome of Longimonas halophila.</title>
        <authorList>
            <person name="Goh K.M."/>
            <person name="Shamsir M.S."/>
            <person name="Lim S.W."/>
        </authorList>
    </citation>
    <scope>NUCLEOTIDE SEQUENCE [LARGE SCALE GENOMIC DNA]</scope>
    <source>
        <strain evidence="14 15">KCTC 42399</strain>
    </source>
</reference>
<evidence type="ECO:0000256" key="5">
    <source>
        <dbReference type="ARBA" id="ARBA00022490"/>
    </source>
</evidence>
<feature type="binding site" evidence="13">
    <location>
        <position position="137"/>
    </location>
    <ligand>
        <name>Fe cation</name>
        <dbReference type="ChEBI" id="CHEBI:24875"/>
    </ligand>
</feature>
<name>A0A2H3P897_9BACT</name>
<dbReference type="EMBL" id="PDEP01000002">
    <property type="protein sequence ID" value="PEN08868.1"/>
    <property type="molecule type" value="Genomic_DNA"/>
</dbReference>
<keyword evidence="5" id="KW-0963">Cytoplasm</keyword>
<comment type="cofactor">
    <cofactor evidence="13">
        <name>Mn(2+)</name>
        <dbReference type="ChEBI" id="CHEBI:29035"/>
    </cofactor>
    <cofactor evidence="13">
        <name>Fe(2+)</name>
        <dbReference type="ChEBI" id="CHEBI:29033"/>
    </cofactor>
    <text evidence="13">Binds 1 Mn(2+) or Fe(2+) ion per subunit.</text>
</comment>
<evidence type="ECO:0000256" key="11">
    <source>
        <dbReference type="ARBA" id="ARBA00023163"/>
    </source>
</evidence>
<dbReference type="Proteomes" id="UP000221024">
    <property type="component" value="Unassembled WGS sequence"/>
</dbReference>
<evidence type="ECO:0000256" key="12">
    <source>
        <dbReference type="PIRSR" id="PIRSR602481-1"/>
    </source>
</evidence>
<comment type="subcellular location">
    <subcellularLocation>
        <location evidence="1">Cytoplasm</location>
    </subcellularLocation>
</comment>
<dbReference type="GO" id="GO:0045892">
    <property type="term" value="P:negative regulation of DNA-templated transcription"/>
    <property type="evidence" value="ECO:0007669"/>
    <property type="project" value="TreeGrafter"/>
</dbReference>
<proteinExistence type="inferred from homology"/>
<dbReference type="AlphaFoldDB" id="A0A2H3P897"/>
<keyword evidence="6" id="KW-0678">Repressor</keyword>
<comment type="subunit">
    <text evidence="3">Homodimer.</text>
</comment>
<accession>A0A2H3P897</accession>
<comment type="cofactor">
    <cofactor evidence="12">
        <name>Zn(2+)</name>
        <dbReference type="ChEBI" id="CHEBI:29105"/>
    </cofactor>
    <text evidence="12">Binds 1 zinc ion per subunit.</text>
</comment>
<evidence type="ECO:0000256" key="3">
    <source>
        <dbReference type="ARBA" id="ARBA00011738"/>
    </source>
</evidence>
<keyword evidence="11" id="KW-0804">Transcription</keyword>